<evidence type="ECO:0000313" key="1">
    <source>
        <dbReference type="EMBL" id="SOB49947.1"/>
    </source>
</evidence>
<dbReference type="EMBL" id="OBKZ01000008">
    <property type="protein sequence ID" value="SOB49947.1"/>
    <property type="molecule type" value="Genomic_DNA"/>
</dbReference>
<name>A0AAX2H365_9PSED</name>
<evidence type="ECO:0000313" key="2">
    <source>
        <dbReference type="Proteomes" id="UP000219564"/>
    </source>
</evidence>
<protein>
    <submittedName>
        <fullName evidence="1">Uncharacterized protein</fullName>
    </submittedName>
</protein>
<accession>A0AAX2H365</accession>
<organism evidence="1 2">
    <name type="scientific">Pseudomonas lundensis</name>
    <dbReference type="NCBI Taxonomy" id="86185"/>
    <lineage>
        <taxon>Bacteria</taxon>
        <taxon>Pseudomonadati</taxon>
        <taxon>Pseudomonadota</taxon>
        <taxon>Gammaproteobacteria</taxon>
        <taxon>Pseudomonadales</taxon>
        <taxon>Pseudomonadaceae</taxon>
        <taxon>Pseudomonas</taxon>
    </lineage>
</organism>
<dbReference type="Proteomes" id="UP000219564">
    <property type="component" value="Unassembled WGS sequence"/>
</dbReference>
<reference evidence="1 2" key="1">
    <citation type="submission" date="2017-08" db="EMBL/GenBank/DDBJ databases">
        <authorList>
            <person name="Chaillou S."/>
        </authorList>
    </citation>
    <scope>NUCLEOTIDE SEQUENCE [LARGE SCALE GENOMIC DNA]</scope>
    <source>
        <strain evidence="1 2">MFPA15A1205</strain>
    </source>
</reference>
<comment type="caution">
    <text evidence="1">The sequence shown here is derived from an EMBL/GenBank/DDBJ whole genome shotgun (WGS) entry which is preliminary data.</text>
</comment>
<dbReference type="AlphaFoldDB" id="A0AAX2H365"/>
<gene>
    <name evidence="1" type="ORF">PLUA15_160114</name>
</gene>
<proteinExistence type="predicted"/>
<sequence>MTTSLKKLLLKWLQPTSNKTVSTVDPRGCPLTRAASFQMGEGFTSPGGTGVQNRDPMVLLSGAKLE</sequence>